<dbReference type="EMBL" id="BARS01058646">
    <property type="protein sequence ID" value="GAG50051.1"/>
    <property type="molecule type" value="Genomic_DNA"/>
</dbReference>
<dbReference type="AlphaFoldDB" id="X0ZPD9"/>
<feature type="non-terminal residue" evidence="2">
    <location>
        <position position="1"/>
    </location>
</feature>
<dbReference type="Pfam" id="PF00535">
    <property type="entry name" value="Glycos_transf_2"/>
    <property type="match status" value="1"/>
</dbReference>
<evidence type="ECO:0000313" key="2">
    <source>
        <dbReference type="EMBL" id="GAG50051.1"/>
    </source>
</evidence>
<dbReference type="Gene3D" id="3.90.550.10">
    <property type="entry name" value="Spore Coat Polysaccharide Biosynthesis Protein SpsA, Chain A"/>
    <property type="match status" value="1"/>
</dbReference>
<dbReference type="SUPFAM" id="SSF53448">
    <property type="entry name" value="Nucleotide-diphospho-sugar transferases"/>
    <property type="match status" value="1"/>
</dbReference>
<dbReference type="InterPro" id="IPR001173">
    <property type="entry name" value="Glyco_trans_2-like"/>
</dbReference>
<gene>
    <name evidence="2" type="ORF">S01H1_85408</name>
</gene>
<sequence>SGSEPRYVLMLNADTVLPPNALQQMVDFMDDHPQAGIAGPKLVRPDGTLDKACRRSFPSPEVSFYRLAGLSRIFPKNQRFARYNLDYLD</sequence>
<name>X0ZPD9_9ZZZZ</name>
<feature type="non-terminal residue" evidence="2">
    <location>
        <position position="89"/>
    </location>
</feature>
<comment type="caution">
    <text evidence="2">The sequence shown here is derived from an EMBL/GenBank/DDBJ whole genome shotgun (WGS) entry which is preliminary data.</text>
</comment>
<accession>X0ZPD9</accession>
<organism evidence="2">
    <name type="scientific">marine sediment metagenome</name>
    <dbReference type="NCBI Taxonomy" id="412755"/>
    <lineage>
        <taxon>unclassified sequences</taxon>
        <taxon>metagenomes</taxon>
        <taxon>ecological metagenomes</taxon>
    </lineage>
</organism>
<dbReference type="InterPro" id="IPR029044">
    <property type="entry name" value="Nucleotide-diphossugar_trans"/>
</dbReference>
<proteinExistence type="predicted"/>
<protein>
    <recommendedName>
        <fullName evidence="1">Glycosyltransferase 2-like domain-containing protein</fullName>
    </recommendedName>
</protein>
<reference evidence="2" key="1">
    <citation type="journal article" date="2014" name="Front. Microbiol.">
        <title>High frequency of phylogenetically diverse reductive dehalogenase-homologous genes in deep subseafloor sedimentary metagenomes.</title>
        <authorList>
            <person name="Kawai M."/>
            <person name="Futagami T."/>
            <person name="Toyoda A."/>
            <person name="Takaki Y."/>
            <person name="Nishi S."/>
            <person name="Hori S."/>
            <person name="Arai W."/>
            <person name="Tsubouchi T."/>
            <person name="Morono Y."/>
            <person name="Uchiyama I."/>
            <person name="Ito T."/>
            <person name="Fujiyama A."/>
            <person name="Inagaki F."/>
            <person name="Takami H."/>
        </authorList>
    </citation>
    <scope>NUCLEOTIDE SEQUENCE</scope>
    <source>
        <strain evidence="2">Expedition CK06-06</strain>
    </source>
</reference>
<feature type="domain" description="Glycosyltransferase 2-like" evidence="1">
    <location>
        <begin position="6"/>
        <end position="56"/>
    </location>
</feature>
<evidence type="ECO:0000259" key="1">
    <source>
        <dbReference type="Pfam" id="PF00535"/>
    </source>
</evidence>